<gene>
    <name evidence="2" type="ORF">APUU_51550S</name>
</gene>
<evidence type="ECO:0008006" key="4">
    <source>
        <dbReference type="Google" id="ProtNLM"/>
    </source>
</evidence>
<dbReference type="GeneID" id="64976844"/>
<proteinExistence type="predicted"/>
<reference evidence="2" key="1">
    <citation type="submission" date="2021-01" db="EMBL/GenBank/DDBJ databases">
        <authorList>
            <consortium name="Aspergillus puulaauensis MK2 genome sequencing consortium"/>
            <person name="Kazuki M."/>
            <person name="Futagami T."/>
        </authorList>
    </citation>
    <scope>NUCLEOTIDE SEQUENCE</scope>
    <source>
        <strain evidence="2">MK2</strain>
    </source>
</reference>
<dbReference type="Pfam" id="PF11905">
    <property type="entry name" value="DUF3425"/>
    <property type="match status" value="1"/>
</dbReference>
<dbReference type="Proteomes" id="UP000654913">
    <property type="component" value="Chromosome 5"/>
</dbReference>
<dbReference type="KEGG" id="apuu:APUU_51550S"/>
<dbReference type="OrthoDB" id="2245989at2759"/>
<dbReference type="PANTHER" id="PTHR38116">
    <property type="entry name" value="CHROMOSOME 7, WHOLE GENOME SHOTGUN SEQUENCE"/>
    <property type="match status" value="1"/>
</dbReference>
<evidence type="ECO:0000313" key="3">
    <source>
        <dbReference type="Proteomes" id="UP000654913"/>
    </source>
</evidence>
<dbReference type="EMBL" id="AP024447">
    <property type="protein sequence ID" value="BCS26839.1"/>
    <property type="molecule type" value="Genomic_DNA"/>
</dbReference>
<reference evidence="2" key="2">
    <citation type="submission" date="2021-02" db="EMBL/GenBank/DDBJ databases">
        <title>Aspergillus puulaauensis MK2 genome sequence.</title>
        <authorList>
            <person name="Futagami T."/>
            <person name="Mori K."/>
            <person name="Kadooka C."/>
            <person name="Tanaka T."/>
        </authorList>
    </citation>
    <scope>NUCLEOTIDE SEQUENCE</scope>
    <source>
        <strain evidence="2">MK2</strain>
    </source>
</reference>
<organism evidence="2 3">
    <name type="scientific">Aspergillus puulaauensis</name>
    <dbReference type="NCBI Taxonomy" id="1220207"/>
    <lineage>
        <taxon>Eukaryota</taxon>
        <taxon>Fungi</taxon>
        <taxon>Dikarya</taxon>
        <taxon>Ascomycota</taxon>
        <taxon>Pezizomycotina</taxon>
        <taxon>Eurotiomycetes</taxon>
        <taxon>Eurotiomycetidae</taxon>
        <taxon>Eurotiales</taxon>
        <taxon>Aspergillaceae</taxon>
        <taxon>Aspergillus</taxon>
    </lineage>
</organism>
<sequence>MSTATEGSPQDTPADRREDGCALSSHSDAAKAERRRHQNRQNQRTWRRRQQERREADVLARELALQEQEQDEEEAGLVDLTQYPLPDLSMLPSFCPFNSPVATSGCRLAHPSLLRFLAVFEAAAHRSYYGNPRADHLLTLAKLNVFRAFIRNIAALGYSREWMTDDALSRFSVNGPLPKAVPVRDIPPSLRPTELQQSQPHHPWLDFFPFARLRDNLIQYEDCMDDSQFCRDLMGFWTMPSEENCMLVWGSPWDPMNWEITEAFLRKWGRLVKGCPEILWSTNYWRLQRGEKRLVWRVSFDQMPEV</sequence>
<evidence type="ECO:0000256" key="1">
    <source>
        <dbReference type="SAM" id="MobiDB-lite"/>
    </source>
</evidence>
<accession>A0A7R7XST4</accession>
<dbReference type="InterPro" id="IPR021833">
    <property type="entry name" value="DUF3425"/>
</dbReference>
<feature type="compositionally biased region" description="Polar residues" evidence="1">
    <location>
        <begin position="1"/>
        <end position="11"/>
    </location>
</feature>
<feature type="region of interest" description="Disordered" evidence="1">
    <location>
        <begin position="1"/>
        <end position="53"/>
    </location>
</feature>
<evidence type="ECO:0000313" key="2">
    <source>
        <dbReference type="EMBL" id="BCS26839.1"/>
    </source>
</evidence>
<protein>
    <recommendedName>
        <fullName evidence="4">BZIP domain-containing protein</fullName>
    </recommendedName>
</protein>
<dbReference type="RefSeq" id="XP_041559033.1">
    <property type="nucleotide sequence ID" value="XM_041706670.1"/>
</dbReference>
<feature type="compositionally biased region" description="Basic residues" evidence="1">
    <location>
        <begin position="33"/>
        <end position="51"/>
    </location>
</feature>
<name>A0A7R7XST4_9EURO</name>
<dbReference type="AlphaFoldDB" id="A0A7R7XST4"/>
<keyword evidence="3" id="KW-1185">Reference proteome</keyword>
<dbReference type="PANTHER" id="PTHR38116:SF1">
    <property type="entry name" value="BZIP DOMAIN-CONTAINING PROTEIN"/>
    <property type="match status" value="1"/>
</dbReference>